<dbReference type="PANTHER" id="PTHR30636:SF3">
    <property type="entry name" value="UPF0701 PROTEIN YICC"/>
    <property type="match status" value="1"/>
</dbReference>
<comment type="similarity">
    <text evidence="5">Belongs to the YicC/YloC family.</text>
</comment>
<comment type="caution">
    <text evidence="8">The sequence shown here is derived from an EMBL/GenBank/DDBJ whole genome shotgun (WGS) entry which is preliminary data.</text>
</comment>
<feature type="domain" description="Endoribonuclease YicC-like C-terminal" evidence="7">
    <location>
        <begin position="177"/>
        <end position="293"/>
    </location>
</feature>
<dbReference type="Proteomes" id="UP000730618">
    <property type="component" value="Unassembled WGS sequence"/>
</dbReference>
<sequence>MVISMTGYGQAALTAAGIQIQIELKSVNHRYTEVAVRMPREWARFEDMLKQAVLRHVRRGRVDVFVNFEKDKESSHSVQIDWELAAAYKDAAEQLKERLSLHGDITLRELLDIPGVVTLQQSSVDGENEISEAISSCAASAVQELLAMREREGAFLQRELEQRAGTMEHYYGLAAVLAPQTVKEYAEKLNARIRELVHQGPIDENRLAMEVAVFADRVNIDEEMNRLQSHFAQFRSLLQSEEPVGRKLDFLVQEMNREVNTIGSKANNASLTAIVVDMKAELEKMREQIQNIE</sequence>
<reference evidence="8 9" key="1">
    <citation type="submission" date="2021-06" db="EMBL/GenBank/DDBJ databases">
        <authorList>
            <person name="Criscuolo A."/>
        </authorList>
    </citation>
    <scope>NUCLEOTIDE SEQUENCE [LARGE SCALE GENOMIC DNA]</scope>
    <source>
        <strain evidence="9">CIP 111802</strain>
    </source>
</reference>
<dbReference type="Pfam" id="PF03755">
    <property type="entry name" value="YicC-like_N"/>
    <property type="match status" value="1"/>
</dbReference>
<keyword evidence="3" id="KW-0255">Endonuclease</keyword>
<evidence type="ECO:0000313" key="9">
    <source>
        <dbReference type="Proteomes" id="UP000730618"/>
    </source>
</evidence>
<dbReference type="Pfam" id="PF08340">
    <property type="entry name" value="YicC-like_C"/>
    <property type="match status" value="1"/>
</dbReference>
<dbReference type="InterPro" id="IPR013527">
    <property type="entry name" value="YicC-like_N"/>
</dbReference>
<feature type="domain" description="Endoribonuclease YicC-like N-terminal" evidence="6">
    <location>
        <begin position="4"/>
        <end position="157"/>
    </location>
</feature>
<keyword evidence="4" id="KW-0378">Hydrolase</keyword>
<evidence type="ECO:0000256" key="3">
    <source>
        <dbReference type="ARBA" id="ARBA00022759"/>
    </source>
</evidence>
<organism evidence="8 9">
    <name type="scientific">Paenibacillus allorhizosphaerae</name>
    <dbReference type="NCBI Taxonomy" id="2849866"/>
    <lineage>
        <taxon>Bacteria</taxon>
        <taxon>Bacillati</taxon>
        <taxon>Bacillota</taxon>
        <taxon>Bacilli</taxon>
        <taxon>Bacillales</taxon>
        <taxon>Paenibacillaceae</taxon>
        <taxon>Paenibacillus</taxon>
    </lineage>
</organism>
<evidence type="ECO:0000256" key="1">
    <source>
        <dbReference type="ARBA" id="ARBA00001968"/>
    </source>
</evidence>
<gene>
    <name evidence="8" type="ORF">PAECIP111802_00873</name>
</gene>
<dbReference type="RefSeq" id="WP_218097236.1">
    <property type="nucleotide sequence ID" value="NZ_CAJVCE010000002.1"/>
</dbReference>
<evidence type="ECO:0000256" key="5">
    <source>
        <dbReference type="ARBA" id="ARBA00035648"/>
    </source>
</evidence>
<dbReference type="PANTHER" id="PTHR30636">
    <property type="entry name" value="UPF0701 PROTEIN YICC"/>
    <property type="match status" value="1"/>
</dbReference>
<protein>
    <recommendedName>
        <fullName evidence="10">YicC family protein</fullName>
    </recommendedName>
</protein>
<evidence type="ECO:0000259" key="7">
    <source>
        <dbReference type="Pfam" id="PF08340"/>
    </source>
</evidence>
<evidence type="ECO:0000256" key="4">
    <source>
        <dbReference type="ARBA" id="ARBA00022801"/>
    </source>
</evidence>
<dbReference type="InterPro" id="IPR005229">
    <property type="entry name" value="YicC/YloC-like"/>
</dbReference>
<dbReference type="InterPro" id="IPR013551">
    <property type="entry name" value="YicC-like_C"/>
</dbReference>
<evidence type="ECO:0008006" key="10">
    <source>
        <dbReference type="Google" id="ProtNLM"/>
    </source>
</evidence>
<keyword evidence="9" id="KW-1185">Reference proteome</keyword>
<proteinExistence type="inferred from homology"/>
<dbReference type="NCBIfam" id="TIGR00255">
    <property type="entry name" value="YicC/YloC family endoribonuclease"/>
    <property type="match status" value="1"/>
</dbReference>
<evidence type="ECO:0000259" key="6">
    <source>
        <dbReference type="Pfam" id="PF03755"/>
    </source>
</evidence>
<name>A0ABM8VC45_9BACL</name>
<evidence type="ECO:0000313" key="8">
    <source>
        <dbReference type="EMBL" id="CAG7622842.1"/>
    </source>
</evidence>
<comment type="cofactor">
    <cofactor evidence="1">
        <name>a divalent metal cation</name>
        <dbReference type="ChEBI" id="CHEBI:60240"/>
    </cofactor>
</comment>
<evidence type="ECO:0000256" key="2">
    <source>
        <dbReference type="ARBA" id="ARBA00022722"/>
    </source>
</evidence>
<dbReference type="EMBL" id="CAJVCE010000002">
    <property type="protein sequence ID" value="CAG7622842.1"/>
    <property type="molecule type" value="Genomic_DNA"/>
</dbReference>
<accession>A0ABM8VC45</accession>
<keyword evidence="2" id="KW-0540">Nuclease</keyword>